<dbReference type="EMBL" id="LRGB01022709">
    <property type="protein sequence ID" value="KZR97080.1"/>
    <property type="molecule type" value="Genomic_DNA"/>
</dbReference>
<accession>A0A162BT26</accession>
<dbReference type="Pfam" id="PF03732">
    <property type="entry name" value="Retrotrans_gag"/>
    <property type="match status" value="1"/>
</dbReference>
<dbReference type="OrthoDB" id="10037266at2759"/>
<comment type="caution">
    <text evidence="2">The sequence shown here is derived from an EMBL/GenBank/DDBJ whole genome shotgun (WGS) entry which is preliminary data.</text>
</comment>
<sequence>PPNLQQNVPLNVQGVPNVPPVIHVGNFRKRDPPVFHGLPHEDMMEWIHQFQRVSAFNQWGPIQQLRHIEFSLEGVAATWLSGLQPRPQTYDGMMAALQGAFQHHDYAMELESRLRARKQKPDEPVMSYCYDMIYLCSRVDPGMTEERKIQFIFQNMEPTLIQKVFPQMDQLNTNELFQRLQAHCPASLIAERSIPVNNIIPAPPVNEKEEIEKLVRDEVSKSLDPIVRNLEQATRVMEFAGGSGFNPRMRTPEKGQNS</sequence>
<protein>
    <recommendedName>
        <fullName evidence="1">Retrotransposon gag domain-containing protein</fullName>
    </recommendedName>
</protein>
<feature type="non-terminal residue" evidence="2">
    <location>
        <position position="258"/>
    </location>
</feature>
<evidence type="ECO:0000259" key="1">
    <source>
        <dbReference type="Pfam" id="PF03732"/>
    </source>
</evidence>
<organism evidence="2 3">
    <name type="scientific">Daphnia magna</name>
    <dbReference type="NCBI Taxonomy" id="35525"/>
    <lineage>
        <taxon>Eukaryota</taxon>
        <taxon>Metazoa</taxon>
        <taxon>Ecdysozoa</taxon>
        <taxon>Arthropoda</taxon>
        <taxon>Crustacea</taxon>
        <taxon>Branchiopoda</taxon>
        <taxon>Diplostraca</taxon>
        <taxon>Cladocera</taxon>
        <taxon>Anomopoda</taxon>
        <taxon>Daphniidae</taxon>
        <taxon>Daphnia</taxon>
    </lineage>
</organism>
<feature type="non-terminal residue" evidence="2">
    <location>
        <position position="1"/>
    </location>
</feature>
<gene>
    <name evidence="2" type="ORF">APZ42_008249</name>
</gene>
<dbReference type="PANTHER" id="PTHR33194:SF4">
    <property type="entry name" value="CCHC-TYPE DOMAIN-CONTAINING PROTEIN"/>
    <property type="match status" value="1"/>
</dbReference>
<reference evidence="2 3" key="1">
    <citation type="submission" date="2016-03" db="EMBL/GenBank/DDBJ databases">
        <title>EvidentialGene: Evidence-directed Construction of Genes on Genomes.</title>
        <authorList>
            <person name="Gilbert D.G."/>
            <person name="Choi J.-H."/>
            <person name="Mockaitis K."/>
            <person name="Colbourne J."/>
            <person name="Pfrender M."/>
        </authorList>
    </citation>
    <scope>NUCLEOTIDE SEQUENCE [LARGE SCALE GENOMIC DNA]</scope>
    <source>
        <strain evidence="2 3">Xinb3</strain>
        <tissue evidence="2">Complete organism</tissue>
    </source>
</reference>
<evidence type="ECO:0000313" key="3">
    <source>
        <dbReference type="Proteomes" id="UP000076858"/>
    </source>
</evidence>
<evidence type="ECO:0000313" key="2">
    <source>
        <dbReference type="EMBL" id="KZR97080.1"/>
    </source>
</evidence>
<name>A0A162BT26_9CRUS</name>
<dbReference type="AlphaFoldDB" id="A0A162BT26"/>
<proteinExistence type="predicted"/>
<dbReference type="InterPro" id="IPR005162">
    <property type="entry name" value="Retrotrans_gag_dom"/>
</dbReference>
<keyword evidence="3" id="KW-1185">Reference proteome</keyword>
<dbReference type="PANTHER" id="PTHR33194">
    <property type="entry name" value="ZINC KNUCKLE DOMAINCONTAINING PROTEIN"/>
    <property type="match status" value="1"/>
</dbReference>
<dbReference type="Proteomes" id="UP000076858">
    <property type="component" value="Unassembled WGS sequence"/>
</dbReference>
<feature type="domain" description="Retrotransposon gag" evidence="1">
    <location>
        <begin position="68"/>
        <end position="152"/>
    </location>
</feature>